<dbReference type="EMBL" id="JGZI01000008">
    <property type="protein sequence ID" value="KFI82778.1"/>
    <property type="molecule type" value="Genomic_DNA"/>
</dbReference>
<name>A0A087CHM8_9BIFI</name>
<feature type="transmembrane region" description="Helical" evidence="8">
    <location>
        <begin position="175"/>
        <end position="199"/>
    </location>
</feature>
<organism evidence="10 11">
    <name type="scientific">Bifidobacterium psychraerophilum</name>
    <dbReference type="NCBI Taxonomy" id="218140"/>
    <lineage>
        <taxon>Bacteria</taxon>
        <taxon>Bacillati</taxon>
        <taxon>Actinomycetota</taxon>
        <taxon>Actinomycetes</taxon>
        <taxon>Bifidobacteriales</taxon>
        <taxon>Bifidobacteriaceae</taxon>
        <taxon>Bifidobacterium</taxon>
    </lineage>
</organism>
<evidence type="ECO:0000256" key="5">
    <source>
        <dbReference type="ARBA" id="ARBA00022692"/>
    </source>
</evidence>
<dbReference type="Gene3D" id="1.10.3720.10">
    <property type="entry name" value="MetI-like"/>
    <property type="match status" value="1"/>
</dbReference>
<comment type="subcellular location">
    <subcellularLocation>
        <location evidence="1 8">Cell membrane</location>
        <topology evidence="1 8">Multi-pass membrane protein</topology>
    </subcellularLocation>
</comment>
<sequence>MAAPTARPLKRRGGKAKAGVAKPGRISGIFAFPALLVSLVFTLGPIAVIAAFSFMTQPEKGGGVVFAFSTAGWKQFLFSEDFFGNVSFDSRYLQVFGTGLWQALLTTVVCIALAFPIAVWMAMKSEKTQRALLLFIMIPFWTNLLVRTYAWILMFNENGSVNTVLEAIGIGKKTLLYTPFASAVGLIYTFLPYAILPLYSAVAGFDFRLVEAAYDLGATKGVVIRRILWPSVSGGVLSAIALLFVPAFGSYIQPVLLGGGKVLMPGNLIASQYAEARNWPFGSVLSLIVLLLTLLGAGLVTVWAKRSSQKVSLSI</sequence>
<dbReference type="GO" id="GO:0005886">
    <property type="term" value="C:plasma membrane"/>
    <property type="evidence" value="ECO:0007669"/>
    <property type="project" value="UniProtKB-SubCell"/>
</dbReference>
<comment type="caution">
    <text evidence="10">The sequence shown here is derived from an EMBL/GenBank/DDBJ whole genome shotgun (WGS) entry which is preliminary data.</text>
</comment>
<dbReference type="AlphaFoldDB" id="A0A087CHM8"/>
<keyword evidence="6 8" id="KW-1133">Transmembrane helix</keyword>
<dbReference type="PANTHER" id="PTHR42929:SF1">
    <property type="entry name" value="INNER MEMBRANE ABC TRANSPORTER PERMEASE PROTEIN YDCU-RELATED"/>
    <property type="match status" value="1"/>
</dbReference>
<dbReference type="Pfam" id="PF00528">
    <property type="entry name" value="BPD_transp_1"/>
    <property type="match status" value="1"/>
</dbReference>
<feature type="domain" description="ABC transmembrane type-1" evidence="9">
    <location>
        <begin position="96"/>
        <end position="300"/>
    </location>
</feature>
<feature type="transmembrane region" description="Helical" evidence="8">
    <location>
        <begin position="281"/>
        <end position="304"/>
    </location>
</feature>
<protein>
    <submittedName>
        <fullName evidence="10">Spermidine/putrescine, ABC transporter, permease PotB</fullName>
    </submittedName>
</protein>
<accession>A0A087CHM8</accession>
<comment type="similarity">
    <text evidence="2">Belongs to the binding-protein-dependent transport system permease family. CysTW subfamily.</text>
</comment>
<dbReference type="GO" id="GO:0055085">
    <property type="term" value="P:transmembrane transport"/>
    <property type="evidence" value="ECO:0007669"/>
    <property type="project" value="InterPro"/>
</dbReference>
<evidence type="ECO:0000313" key="11">
    <source>
        <dbReference type="Proteomes" id="UP000029050"/>
    </source>
</evidence>
<keyword evidence="3 8" id="KW-0813">Transport</keyword>
<proteinExistence type="inferred from homology"/>
<dbReference type="InterPro" id="IPR000515">
    <property type="entry name" value="MetI-like"/>
</dbReference>
<evidence type="ECO:0000256" key="7">
    <source>
        <dbReference type="ARBA" id="ARBA00023136"/>
    </source>
</evidence>
<dbReference type="SUPFAM" id="SSF161098">
    <property type="entry name" value="MetI-like"/>
    <property type="match status" value="1"/>
</dbReference>
<keyword evidence="7 8" id="KW-0472">Membrane</keyword>
<evidence type="ECO:0000256" key="4">
    <source>
        <dbReference type="ARBA" id="ARBA00022475"/>
    </source>
</evidence>
<evidence type="ECO:0000256" key="6">
    <source>
        <dbReference type="ARBA" id="ARBA00022989"/>
    </source>
</evidence>
<feature type="transmembrane region" description="Helical" evidence="8">
    <location>
        <begin position="227"/>
        <end position="248"/>
    </location>
</feature>
<feature type="transmembrane region" description="Helical" evidence="8">
    <location>
        <begin position="132"/>
        <end position="155"/>
    </location>
</feature>
<dbReference type="eggNOG" id="COG1176">
    <property type="taxonomic scope" value="Bacteria"/>
</dbReference>
<evidence type="ECO:0000256" key="8">
    <source>
        <dbReference type="RuleBase" id="RU363032"/>
    </source>
</evidence>
<keyword evidence="5 8" id="KW-0812">Transmembrane</keyword>
<gene>
    <name evidence="10" type="ORF">BPSY_0570</name>
</gene>
<dbReference type="RefSeq" id="WP_051921547.1">
    <property type="nucleotide sequence ID" value="NZ_JBDNZD010000011.1"/>
</dbReference>
<evidence type="ECO:0000256" key="2">
    <source>
        <dbReference type="ARBA" id="ARBA00007069"/>
    </source>
</evidence>
<evidence type="ECO:0000259" key="9">
    <source>
        <dbReference type="PROSITE" id="PS50928"/>
    </source>
</evidence>
<dbReference type="STRING" id="218140.BPSY_0570"/>
<evidence type="ECO:0000313" key="10">
    <source>
        <dbReference type="EMBL" id="KFI82778.1"/>
    </source>
</evidence>
<keyword evidence="4" id="KW-1003">Cell membrane</keyword>
<evidence type="ECO:0000256" key="3">
    <source>
        <dbReference type="ARBA" id="ARBA00022448"/>
    </source>
</evidence>
<evidence type="ECO:0000256" key="1">
    <source>
        <dbReference type="ARBA" id="ARBA00004651"/>
    </source>
</evidence>
<dbReference type="OrthoDB" id="9808619at2"/>
<dbReference type="CDD" id="cd06261">
    <property type="entry name" value="TM_PBP2"/>
    <property type="match status" value="1"/>
</dbReference>
<dbReference type="PROSITE" id="PS50928">
    <property type="entry name" value="ABC_TM1"/>
    <property type="match status" value="1"/>
</dbReference>
<dbReference type="PANTHER" id="PTHR42929">
    <property type="entry name" value="INNER MEMBRANE ABC TRANSPORTER PERMEASE PROTEIN YDCU-RELATED-RELATED"/>
    <property type="match status" value="1"/>
</dbReference>
<feature type="transmembrane region" description="Helical" evidence="8">
    <location>
        <begin position="29"/>
        <end position="54"/>
    </location>
</feature>
<keyword evidence="11" id="KW-1185">Reference proteome</keyword>
<dbReference type="InterPro" id="IPR035906">
    <property type="entry name" value="MetI-like_sf"/>
</dbReference>
<reference evidence="10 11" key="1">
    <citation type="submission" date="2014-03" db="EMBL/GenBank/DDBJ databases">
        <title>Genomics of Bifidobacteria.</title>
        <authorList>
            <person name="Ventura M."/>
            <person name="Milani C."/>
            <person name="Lugli G.A."/>
        </authorList>
    </citation>
    <scope>NUCLEOTIDE SEQUENCE [LARGE SCALE GENOMIC DNA]</scope>
    <source>
        <strain evidence="10 11">LMG 21775</strain>
    </source>
</reference>
<dbReference type="GeneID" id="98299781"/>
<dbReference type="Proteomes" id="UP000029050">
    <property type="component" value="Unassembled WGS sequence"/>
</dbReference>
<feature type="transmembrane region" description="Helical" evidence="8">
    <location>
        <begin position="99"/>
        <end position="120"/>
    </location>
</feature>